<evidence type="ECO:0000256" key="1">
    <source>
        <dbReference type="ARBA" id="ARBA00010849"/>
    </source>
</evidence>
<dbReference type="InterPro" id="IPR007858">
    <property type="entry name" value="Dpy-30_motif"/>
</dbReference>
<protein>
    <recommendedName>
        <fullName evidence="4">DPY30 domain-containing protein 2</fullName>
    </recommendedName>
</protein>
<evidence type="ECO:0000313" key="2">
    <source>
        <dbReference type="EMBL" id="CAL7951016.1"/>
    </source>
</evidence>
<dbReference type="Gene3D" id="1.20.890.10">
    <property type="entry name" value="cAMP-dependent protein kinase regulatory subunit, dimerization-anchoring domain"/>
    <property type="match status" value="1"/>
</dbReference>
<gene>
    <name evidence="2" type="ORF">XYLVIOL_LOCUS10314</name>
</gene>
<dbReference type="CDD" id="cd22966">
    <property type="entry name" value="DD_DYDC-like"/>
    <property type="match status" value="1"/>
</dbReference>
<reference evidence="2 3" key="1">
    <citation type="submission" date="2024-08" db="EMBL/GenBank/DDBJ databases">
        <authorList>
            <person name="Will J Nash"/>
            <person name="Angela Man"/>
            <person name="Seanna McTaggart"/>
            <person name="Kendall Baker"/>
            <person name="Tom Barker"/>
            <person name="Leah Catchpole"/>
            <person name="Alex Durrant"/>
            <person name="Karim Gharbi"/>
            <person name="Naomi Irish"/>
            <person name="Gemy Kaithakottil"/>
            <person name="Debby Ku"/>
            <person name="Aaliyah Providence"/>
            <person name="Felix Shaw"/>
            <person name="David Swarbreck"/>
            <person name="Chris Watkins"/>
            <person name="Ann M. McCartney"/>
            <person name="Giulio Formenti"/>
            <person name="Alice Mouton"/>
            <person name="Noel Vella"/>
            <person name="Bjorn M von Reumont"/>
            <person name="Adriana Vella"/>
            <person name="Wilfried Haerty"/>
        </authorList>
    </citation>
    <scope>NUCLEOTIDE SEQUENCE [LARGE SCALE GENOMIC DNA]</scope>
</reference>
<proteinExistence type="inferred from homology"/>
<dbReference type="Proteomes" id="UP001642520">
    <property type="component" value="Unassembled WGS sequence"/>
</dbReference>
<dbReference type="PANTHER" id="PTHR23356:SF16">
    <property type="entry name" value="DPY30 DOMAIN CONTAINING 2"/>
    <property type="match status" value="1"/>
</dbReference>
<sequence length="136" mass="16069">MGFTSEDTDKLQELWNLEKKNREEIDSLASSPPSSDEYLSSDGLYLKNLLSKPLARALREIVTKKPFDPVEYLAHWLLNYKICEEREKKRREFELELMIERERLGQPDDKEEVSIEVEEGEEEEGFIDDWSILNDE</sequence>
<name>A0ABP1PG00_XYLVO</name>
<dbReference type="InterPro" id="IPR037856">
    <property type="entry name" value="Sdc1/DPY30"/>
</dbReference>
<evidence type="ECO:0000313" key="3">
    <source>
        <dbReference type="Proteomes" id="UP001642520"/>
    </source>
</evidence>
<dbReference type="InterPro" id="IPR049630">
    <property type="entry name" value="DYDC-like_DD"/>
</dbReference>
<comment type="caution">
    <text evidence="2">The sequence shown here is derived from an EMBL/GenBank/DDBJ whole genome shotgun (WGS) entry which is preliminary data.</text>
</comment>
<organism evidence="2 3">
    <name type="scientific">Xylocopa violacea</name>
    <name type="common">Violet carpenter bee</name>
    <name type="synonym">Apis violacea</name>
    <dbReference type="NCBI Taxonomy" id="135666"/>
    <lineage>
        <taxon>Eukaryota</taxon>
        <taxon>Metazoa</taxon>
        <taxon>Ecdysozoa</taxon>
        <taxon>Arthropoda</taxon>
        <taxon>Hexapoda</taxon>
        <taxon>Insecta</taxon>
        <taxon>Pterygota</taxon>
        <taxon>Neoptera</taxon>
        <taxon>Endopterygota</taxon>
        <taxon>Hymenoptera</taxon>
        <taxon>Apocrita</taxon>
        <taxon>Aculeata</taxon>
        <taxon>Apoidea</taxon>
        <taxon>Anthophila</taxon>
        <taxon>Apidae</taxon>
        <taxon>Xylocopa</taxon>
        <taxon>Xylocopa</taxon>
    </lineage>
</organism>
<dbReference type="Pfam" id="PF05186">
    <property type="entry name" value="Dpy-30"/>
    <property type="match status" value="1"/>
</dbReference>
<comment type="similarity">
    <text evidence="1">Belongs to the dpy-30 family.</text>
</comment>
<accession>A0ABP1PG00</accession>
<dbReference type="PANTHER" id="PTHR23356">
    <property type="entry name" value="DPY30-RELATED"/>
    <property type="match status" value="1"/>
</dbReference>
<dbReference type="EMBL" id="CAXAJV020001300">
    <property type="protein sequence ID" value="CAL7951016.1"/>
    <property type="molecule type" value="Genomic_DNA"/>
</dbReference>
<keyword evidence="3" id="KW-1185">Reference proteome</keyword>
<evidence type="ECO:0008006" key="4">
    <source>
        <dbReference type="Google" id="ProtNLM"/>
    </source>
</evidence>